<feature type="non-terminal residue" evidence="1">
    <location>
        <position position="128"/>
    </location>
</feature>
<protein>
    <recommendedName>
        <fullName evidence="3">AMP-dependent synthetase/ligase domain-containing protein</fullName>
    </recommendedName>
</protein>
<gene>
    <name evidence="1" type="ORF">K469DRAFT_535334</name>
</gene>
<dbReference type="InterPro" id="IPR042099">
    <property type="entry name" value="ANL_N_sf"/>
</dbReference>
<accession>A0A6A6DH44</accession>
<dbReference type="SUPFAM" id="SSF56801">
    <property type="entry name" value="Acetyl-CoA synthetase-like"/>
    <property type="match status" value="1"/>
</dbReference>
<dbReference type="Proteomes" id="UP000800200">
    <property type="component" value="Unassembled WGS sequence"/>
</dbReference>
<evidence type="ECO:0008006" key="3">
    <source>
        <dbReference type="Google" id="ProtNLM"/>
    </source>
</evidence>
<sequence>FDDGDRYGRHPKAVSKPPFTCGITGKAYSVSKVAERFECLARALSTELDWQVSEGDEMDKVIGIFSLNTMIAIDSLTVSWAAHLLSGVSCPISASYSTAQLTHQLSIAHCKALFTSVPLIDIALESAD</sequence>
<dbReference type="EMBL" id="ML994691">
    <property type="protein sequence ID" value="KAF2177280.1"/>
    <property type="molecule type" value="Genomic_DNA"/>
</dbReference>
<name>A0A6A6DH44_9PEZI</name>
<evidence type="ECO:0000313" key="1">
    <source>
        <dbReference type="EMBL" id="KAF2177280.1"/>
    </source>
</evidence>
<keyword evidence="2" id="KW-1185">Reference proteome</keyword>
<organism evidence="1 2">
    <name type="scientific">Zopfia rhizophila CBS 207.26</name>
    <dbReference type="NCBI Taxonomy" id="1314779"/>
    <lineage>
        <taxon>Eukaryota</taxon>
        <taxon>Fungi</taxon>
        <taxon>Dikarya</taxon>
        <taxon>Ascomycota</taxon>
        <taxon>Pezizomycotina</taxon>
        <taxon>Dothideomycetes</taxon>
        <taxon>Dothideomycetes incertae sedis</taxon>
        <taxon>Zopfiaceae</taxon>
        <taxon>Zopfia</taxon>
    </lineage>
</organism>
<dbReference type="OrthoDB" id="6509636at2759"/>
<feature type="non-terminal residue" evidence="1">
    <location>
        <position position="1"/>
    </location>
</feature>
<dbReference type="AlphaFoldDB" id="A0A6A6DH44"/>
<reference evidence="1" key="1">
    <citation type="journal article" date="2020" name="Stud. Mycol.">
        <title>101 Dothideomycetes genomes: a test case for predicting lifestyles and emergence of pathogens.</title>
        <authorList>
            <person name="Haridas S."/>
            <person name="Albert R."/>
            <person name="Binder M."/>
            <person name="Bloem J."/>
            <person name="Labutti K."/>
            <person name="Salamov A."/>
            <person name="Andreopoulos B."/>
            <person name="Baker S."/>
            <person name="Barry K."/>
            <person name="Bills G."/>
            <person name="Bluhm B."/>
            <person name="Cannon C."/>
            <person name="Castanera R."/>
            <person name="Culley D."/>
            <person name="Daum C."/>
            <person name="Ezra D."/>
            <person name="Gonzalez J."/>
            <person name="Henrissat B."/>
            <person name="Kuo A."/>
            <person name="Liang C."/>
            <person name="Lipzen A."/>
            <person name="Lutzoni F."/>
            <person name="Magnuson J."/>
            <person name="Mondo S."/>
            <person name="Nolan M."/>
            <person name="Ohm R."/>
            <person name="Pangilinan J."/>
            <person name="Park H.-J."/>
            <person name="Ramirez L."/>
            <person name="Alfaro M."/>
            <person name="Sun H."/>
            <person name="Tritt A."/>
            <person name="Yoshinaga Y."/>
            <person name="Zwiers L.-H."/>
            <person name="Turgeon B."/>
            <person name="Goodwin S."/>
            <person name="Spatafora J."/>
            <person name="Crous P."/>
            <person name="Grigoriev I."/>
        </authorList>
    </citation>
    <scope>NUCLEOTIDE SEQUENCE</scope>
    <source>
        <strain evidence="1">CBS 207.26</strain>
    </source>
</reference>
<proteinExistence type="predicted"/>
<dbReference type="Gene3D" id="3.40.50.12780">
    <property type="entry name" value="N-terminal domain of ligase-like"/>
    <property type="match status" value="1"/>
</dbReference>
<evidence type="ECO:0000313" key="2">
    <source>
        <dbReference type="Proteomes" id="UP000800200"/>
    </source>
</evidence>